<dbReference type="InterPro" id="IPR006710">
    <property type="entry name" value="Glyco_hydro_43"/>
</dbReference>
<dbReference type="InterPro" id="IPR052176">
    <property type="entry name" value="Glycosyl_Hydrlase_43_Enz"/>
</dbReference>
<dbReference type="Gene3D" id="2.115.10.20">
    <property type="entry name" value="Glycosyl hydrolase domain, family 43"/>
    <property type="match status" value="1"/>
</dbReference>
<dbReference type="STRING" id="1792845.BC343_06525"/>
<name>A0A1S9PG22_9SPHI</name>
<dbReference type="GO" id="GO:0045493">
    <property type="term" value="P:xylan catabolic process"/>
    <property type="evidence" value="ECO:0007669"/>
    <property type="project" value="UniProtKB-KW"/>
</dbReference>
<dbReference type="InterPro" id="IPR023296">
    <property type="entry name" value="Glyco_hydro_beta-prop_sf"/>
</dbReference>
<accession>A0A1S9PG22</accession>
<keyword evidence="3 8" id="KW-0378">Hydrolase</keyword>
<keyword evidence="10" id="KW-1185">Reference proteome</keyword>
<evidence type="ECO:0000256" key="1">
    <source>
        <dbReference type="ARBA" id="ARBA00009865"/>
    </source>
</evidence>
<dbReference type="AlphaFoldDB" id="A0A1S9PG22"/>
<evidence type="ECO:0000256" key="8">
    <source>
        <dbReference type="RuleBase" id="RU361187"/>
    </source>
</evidence>
<evidence type="ECO:0000313" key="9">
    <source>
        <dbReference type="EMBL" id="OOQ59903.1"/>
    </source>
</evidence>
<sequence>MQNTRLPKNTIIVAALLCFVASYFPLKASALPKPVGDTILLADPTIFADKGMYYLYGTGGRNGFMVYQSADLKTWTGPIGKRDGYALTKGDSYGTQGFWAPQIFKQGGKYYMAYTANEHIAIAESDSPLGPFTQKELKPISGPGKQIDPFIFKDTNGDLYMYHVRLQKGNRIFMARLKANLSDIDTTTTKECLHAELPWENTAKTDWPVSEGPTVLKHGKLYYLLYSVNDFRNIDYAVGYATSASPMGPWKKAEDGPIISRQNTGANGTGHGDVFTGPDGKLYYVLHTHHSNTKVGERKTAVIAIKFDKSKPAKIVVDKSTFRYLEAQK</sequence>
<dbReference type="EMBL" id="MBTF01000012">
    <property type="protein sequence ID" value="OOQ59903.1"/>
    <property type="molecule type" value="Genomic_DNA"/>
</dbReference>
<comment type="similarity">
    <text evidence="1 8">Belongs to the glycosyl hydrolase 43 family.</text>
</comment>
<dbReference type="PANTHER" id="PTHR43772">
    <property type="entry name" value="ENDO-1,4-BETA-XYLANASE"/>
    <property type="match status" value="1"/>
</dbReference>
<evidence type="ECO:0000256" key="4">
    <source>
        <dbReference type="ARBA" id="ARBA00023277"/>
    </source>
</evidence>
<keyword evidence="4" id="KW-0119">Carbohydrate metabolism</keyword>
<feature type="site" description="Important for catalytic activity, responsible for pKa modulation of the active site Glu and correct orientation of both the proton donor and substrate" evidence="7">
    <location>
        <position position="148"/>
    </location>
</feature>
<organism evidence="9 10">
    <name type="scientific">Mucilaginibacter pedocola</name>
    <dbReference type="NCBI Taxonomy" id="1792845"/>
    <lineage>
        <taxon>Bacteria</taxon>
        <taxon>Pseudomonadati</taxon>
        <taxon>Bacteroidota</taxon>
        <taxon>Sphingobacteriia</taxon>
        <taxon>Sphingobacteriales</taxon>
        <taxon>Sphingobacteriaceae</taxon>
        <taxon>Mucilaginibacter</taxon>
    </lineage>
</organism>
<dbReference type="Proteomes" id="UP000189739">
    <property type="component" value="Unassembled WGS sequence"/>
</dbReference>
<protein>
    <submittedName>
        <fullName evidence="9">Beta-xylosidase</fullName>
    </submittedName>
</protein>
<dbReference type="GO" id="GO:0004553">
    <property type="term" value="F:hydrolase activity, hydrolyzing O-glycosyl compounds"/>
    <property type="evidence" value="ECO:0007669"/>
    <property type="project" value="InterPro"/>
</dbReference>
<evidence type="ECO:0000256" key="3">
    <source>
        <dbReference type="ARBA" id="ARBA00022801"/>
    </source>
</evidence>
<feature type="active site" description="Proton donor" evidence="6">
    <location>
        <position position="211"/>
    </location>
</feature>
<dbReference type="SUPFAM" id="SSF75005">
    <property type="entry name" value="Arabinanase/levansucrase/invertase"/>
    <property type="match status" value="1"/>
</dbReference>
<evidence type="ECO:0000256" key="5">
    <source>
        <dbReference type="ARBA" id="ARBA00023295"/>
    </source>
</evidence>
<feature type="active site" description="Proton acceptor" evidence="6">
    <location>
        <position position="43"/>
    </location>
</feature>
<evidence type="ECO:0000256" key="6">
    <source>
        <dbReference type="PIRSR" id="PIRSR606710-1"/>
    </source>
</evidence>
<dbReference type="OrthoDB" id="3308423at2"/>
<gene>
    <name evidence="9" type="ORF">BC343_06525</name>
</gene>
<evidence type="ECO:0000313" key="10">
    <source>
        <dbReference type="Proteomes" id="UP000189739"/>
    </source>
</evidence>
<proteinExistence type="inferred from homology"/>
<keyword evidence="2" id="KW-0858">Xylan degradation</keyword>
<evidence type="ECO:0000256" key="2">
    <source>
        <dbReference type="ARBA" id="ARBA00022651"/>
    </source>
</evidence>
<evidence type="ECO:0000256" key="7">
    <source>
        <dbReference type="PIRSR" id="PIRSR606710-2"/>
    </source>
</evidence>
<keyword evidence="2" id="KW-0624">Polysaccharide degradation</keyword>
<keyword evidence="5 8" id="KW-0326">Glycosidase</keyword>
<comment type="caution">
    <text evidence="9">The sequence shown here is derived from an EMBL/GenBank/DDBJ whole genome shotgun (WGS) entry which is preliminary data.</text>
</comment>
<dbReference type="PANTHER" id="PTHR43772:SF2">
    <property type="entry name" value="PUTATIVE (AFU_ORTHOLOGUE AFUA_2G04480)-RELATED"/>
    <property type="match status" value="1"/>
</dbReference>
<reference evidence="9 10" key="1">
    <citation type="submission" date="2016-07" db="EMBL/GenBank/DDBJ databases">
        <title>Genomic analysis of zinc-resistant bacterium Mucilaginibacter pedocola TBZ30.</title>
        <authorList>
            <person name="Huang J."/>
            <person name="Tang J."/>
        </authorList>
    </citation>
    <scope>NUCLEOTIDE SEQUENCE [LARGE SCALE GENOMIC DNA]</scope>
    <source>
        <strain evidence="9 10">TBZ30</strain>
    </source>
</reference>
<dbReference type="CDD" id="cd08991">
    <property type="entry name" value="GH43_HoAraf43-like"/>
    <property type="match status" value="1"/>
</dbReference>
<dbReference type="Pfam" id="PF04616">
    <property type="entry name" value="Glyco_hydro_43"/>
    <property type="match status" value="1"/>
</dbReference>